<comment type="caution">
    <text evidence="1">The sequence shown here is derived from an EMBL/GenBank/DDBJ whole genome shotgun (WGS) entry which is preliminary data.</text>
</comment>
<dbReference type="EMBL" id="CM056744">
    <property type="protein sequence ID" value="KAJ8666777.1"/>
    <property type="molecule type" value="Genomic_DNA"/>
</dbReference>
<protein>
    <submittedName>
        <fullName evidence="1">Uncharacterized protein</fullName>
    </submittedName>
</protein>
<keyword evidence="2" id="KW-1185">Reference proteome</keyword>
<dbReference type="Proteomes" id="UP001239111">
    <property type="component" value="Chromosome 4"/>
</dbReference>
<proteinExistence type="predicted"/>
<accession>A0ACC2N8V0</accession>
<evidence type="ECO:0000313" key="2">
    <source>
        <dbReference type="Proteomes" id="UP001239111"/>
    </source>
</evidence>
<name>A0ACC2N8V0_9HYME</name>
<reference evidence="1" key="1">
    <citation type="submission" date="2023-04" db="EMBL/GenBank/DDBJ databases">
        <title>A chromosome-level genome assembly of the parasitoid wasp Eretmocerus hayati.</title>
        <authorList>
            <person name="Zhong Y."/>
            <person name="Liu S."/>
            <person name="Liu Y."/>
        </authorList>
    </citation>
    <scope>NUCLEOTIDE SEQUENCE</scope>
    <source>
        <strain evidence="1">ZJU_SS_LIU_2023</strain>
    </source>
</reference>
<gene>
    <name evidence="1" type="ORF">QAD02_008439</name>
</gene>
<sequence>MDRVTYTSMIFQKFSGKTPRACGTHGPFCARSTPFQMATDTRTADIGLAESAPQSHTRIFMFKDMLLKRGVFDEKCMTVLHRTPKSIGLRISTVTIFMHRRIATVLTPASNKEMSYPVPKAATDIRGHTLIRSNQNERIKAKYRQSYRDSGRKSQKVCRTL</sequence>
<organism evidence="1 2">
    <name type="scientific">Eretmocerus hayati</name>
    <dbReference type="NCBI Taxonomy" id="131215"/>
    <lineage>
        <taxon>Eukaryota</taxon>
        <taxon>Metazoa</taxon>
        <taxon>Ecdysozoa</taxon>
        <taxon>Arthropoda</taxon>
        <taxon>Hexapoda</taxon>
        <taxon>Insecta</taxon>
        <taxon>Pterygota</taxon>
        <taxon>Neoptera</taxon>
        <taxon>Endopterygota</taxon>
        <taxon>Hymenoptera</taxon>
        <taxon>Apocrita</taxon>
        <taxon>Proctotrupomorpha</taxon>
        <taxon>Chalcidoidea</taxon>
        <taxon>Aphelinidae</taxon>
        <taxon>Aphelininae</taxon>
        <taxon>Eretmocerus</taxon>
    </lineage>
</organism>
<evidence type="ECO:0000313" key="1">
    <source>
        <dbReference type="EMBL" id="KAJ8666777.1"/>
    </source>
</evidence>